<evidence type="ECO:0000256" key="3">
    <source>
        <dbReference type="ARBA" id="ARBA00023004"/>
    </source>
</evidence>
<proteinExistence type="predicted"/>
<dbReference type="InterPro" id="IPR036909">
    <property type="entry name" value="Cyt_c-like_dom_sf"/>
</dbReference>
<evidence type="ECO:0000256" key="1">
    <source>
        <dbReference type="ARBA" id="ARBA00022617"/>
    </source>
</evidence>
<dbReference type="PIRSF" id="PIRSF000008">
    <property type="entry name" value="Cytochrome_c551i"/>
    <property type="match status" value="1"/>
</dbReference>
<dbReference type="Proteomes" id="UP001168613">
    <property type="component" value="Unassembled WGS sequence"/>
</dbReference>
<dbReference type="InterPro" id="IPR009153">
    <property type="entry name" value="Cyt_cL"/>
</dbReference>
<dbReference type="EMBL" id="JAJHNU010000002">
    <property type="protein sequence ID" value="MDN4121323.1"/>
    <property type="molecule type" value="Genomic_DNA"/>
</dbReference>
<dbReference type="SUPFAM" id="SSF46626">
    <property type="entry name" value="Cytochrome c"/>
    <property type="match status" value="1"/>
</dbReference>
<keyword evidence="2 4" id="KW-0479">Metal-binding</keyword>
<keyword evidence="8" id="KW-1185">Reference proteome</keyword>
<evidence type="ECO:0000256" key="2">
    <source>
        <dbReference type="ARBA" id="ARBA00022723"/>
    </source>
</evidence>
<sequence>MKLTGWKSMLSGLIMAGGLASTPAAAQMFINAVSGQPLELDTGREEERDTPAVKEFLQTMQNPYNEDQQALPKGRSIFNTACSGCHGYLGEGKIGPALNHDGWHYELETDKGLFEVIFGGADRQMGPQNEFLTQDEILHVMAWVRHLYTGDPDSAVWLTDEQRSTFQPYKEESK</sequence>
<reference evidence="7" key="1">
    <citation type="submission" date="2021-11" db="EMBL/GenBank/DDBJ databases">
        <title>Draft genome sequence of Alcaligenes endophyticus type strain CCUG 75668T.</title>
        <authorList>
            <person name="Salva-Serra F."/>
            <person name="Duran R.E."/>
            <person name="Seeger M."/>
            <person name="Moore E.R.B."/>
            <person name="Jaen-Luchoro D."/>
        </authorList>
    </citation>
    <scope>NUCLEOTIDE SEQUENCE</scope>
    <source>
        <strain evidence="7">CCUG 75668</strain>
    </source>
</reference>
<dbReference type="RefSeq" id="WP_266124006.1">
    <property type="nucleotide sequence ID" value="NZ_JAJHNU010000002.1"/>
</dbReference>
<feature type="chain" id="PRO_5046981546" evidence="5">
    <location>
        <begin position="27"/>
        <end position="174"/>
    </location>
</feature>
<dbReference type="PROSITE" id="PS51007">
    <property type="entry name" value="CYTC"/>
    <property type="match status" value="1"/>
</dbReference>
<dbReference type="Gene3D" id="1.10.760.10">
    <property type="entry name" value="Cytochrome c-like domain"/>
    <property type="match status" value="1"/>
</dbReference>
<evidence type="ECO:0000256" key="4">
    <source>
        <dbReference type="PROSITE-ProRule" id="PRU00433"/>
    </source>
</evidence>
<evidence type="ECO:0000259" key="6">
    <source>
        <dbReference type="PROSITE" id="PS51007"/>
    </source>
</evidence>
<feature type="domain" description="Cytochrome c" evidence="6">
    <location>
        <begin position="69"/>
        <end position="148"/>
    </location>
</feature>
<evidence type="ECO:0000313" key="8">
    <source>
        <dbReference type="Proteomes" id="UP001168613"/>
    </source>
</evidence>
<evidence type="ECO:0000313" key="7">
    <source>
        <dbReference type="EMBL" id="MDN4121323.1"/>
    </source>
</evidence>
<accession>A0ABT8EJ59</accession>
<organism evidence="7 8">
    <name type="scientific">Alcaligenes endophyticus</name>
    <dbReference type="NCBI Taxonomy" id="1929088"/>
    <lineage>
        <taxon>Bacteria</taxon>
        <taxon>Pseudomonadati</taxon>
        <taxon>Pseudomonadota</taxon>
        <taxon>Betaproteobacteria</taxon>
        <taxon>Burkholderiales</taxon>
        <taxon>Alcaligenaceae</taxon>
        <taxon>Alcaligenes</taxon>
    </lineage>
</organism>
<protein>
    <submittedName>
        <fullName evidence="7">Cytochrome c(L), periplasmic</fullName>
    </submittedName>
</protein>
<evidence type="ECO:0000256" key="5">
    <source>
        <dbReference type="SAM" id="SignalP"/>
    </source>
</evidence>
<name>A0ABT8EJ59_9BURK</name>
<gene>
    <name evidence="7" type="primary">moxG</name>
    <name evidence="7" type="ORF">LMS43_08485</name>
</gene>
<dbReference type="InterPro" id="IPR009056">
    <property type="entry name" value="Cyt_c-like_dom"/>
</dbReference>
<keyword evidence="3 4" id="KW-0408">Iron</keyword>
<keyword evidence="5" id="KW-0732">Signal</keyword>
<dbReference type="NCBIfam" id="TIGR03872">
    <property type="entry name" value="cytochrome_MoxG"/>
    <property type="match status" value="1"/>
</dbReference>
<keyword evidence="1 4" id="KW-0349">Heme</keyword>
<feature type="signal peptide" evidence="5">
    <location>
        <begin position="1"/>
        <end position="26"/>
    </location>
</feature>
<comment type="caution">
    <text evidence="7">The sequence shown here is derived from an EMBL/GenBank/DDBJ whole genome shotgun (WGS) entry which is preliminary data.</text>
</comment>
<dbReference type="Pfam" id="PF13442">
    <property type="entry name" value="Cytochrome_CBB3"/>
    <property type="match status" value="1"/>
</dbReference>